<reference evidence="1" key="1">
    <citation type="submission" date="2020-03" db="EMBL/GenBank/DDBJ databases">
        <title>Castanea mollissima Vanexum genome sequencing.</title>
        <authorList>
            <person name="Staton M."/>
        </authorList>
    </citation>
    <scope>NUCLEOTIDE SEQUENCE</scope>
    <source>
        <tissue evidence="1">Leaf</tissue>
    </source>
</reference>
<evidence type="ECO:0000313" key="1">
    <source>
        <dbReference type="EMBL" id="KAF3969591.1"/>
    </source>
</evidence>
<sequence>MQGNGHYQVPTAITTPSTVGFVACSWPSPITGLEFMTSLQPIIIGERTSWYAGRSNLKGHEHPVGRLCSQYLQECKLLDYYSC</sequence>
<proteinExistence type="predicted"/>
<keyword evidence="2" id="KW-1185">Reference proteome</keyword>
<protein>
    <submittedName>
        <fullName evidence="1">Uncharacterized protein</fullName>
    </submittedName>
</protein>
<dbReference type="AlphaFoldDB" id="A0A8J4RAH6"/>
<dbReference type="EMBL" id="JRKL02000632">
    <property type="protein sequence ID" value="KAF3969591.1"/>
    <property type="molecule type" value="Genomic_DNA"/>
</dbReference>
<evidence type="ECO:0000313" key="2">
    <source>
        <dbReference type="Proteomes" id="UP000737018"/>
    </source>
</evidence>
<organism evidence="1 2">
    <name type="scientific">Castanea mollissima</name>
    <name type="common">Chinese chestnut</name>
    <dbReference type="NCBI Taxonomy" id="60419"/>
    <lineage>
        <taxon>Eukaryota</taxon>
        <taxon>Viridiplantae</taxon>
        <taxon>Streptophyta</taxon>
        <taxon>Embryophyta</taxon>
        <taxon>Tracheophyta</taxon>
        <taxon>Spermatophyta</taxon>
        <taxon>Magnoliopsida</taxon>
        <taxon>eudicotyledons</taxon>
        <taxon>Gunneridae</taxon>
        <taxon>Pentapetalae</taxon>
        <taxon>rosids</taxon>
        <taxon>fabids</taxon>
        <taxon>Fagales</taxon>
        <taxon>Fagaceae</taxon>
        <taxon>Castanea</taxon>
    </lineage>
</organism>
<dbReference type="Proteomes" id="UP000737018">
    <property type="component" value="Unassembled WGS sequence"/>
</dbReference>
<name>A0A8J4RAH6_9ROSI</name>
<accession>A0A8J4RAH6</accession>
<gene>
    <name evidence="1" type="ORF">CMV_006637</name>
</gene>
<comment type="caution">
    <text evidence="1">The sequence shown here is derived from an EMBL/GenBank/DDBJ whole genome shotgun (WGS) entry which is preliminary data.</text>
</comment>